<feature type="compositionally biased region" description="Basic and acidic residues" evidence="2">
    <location>
        <begin position="15"/>
        <end position="41"/>
    </location>
</feature>
<protein>
    <submittedName>
        <fullName evidence="3">Uncharacterized protein</fullName>
    </submittedName>
</protein>
<keyword evidence="1" id="KW-0175">Coiled coil</keyword>
<feature type="coiled-coil region" evidence="1">
    <location>
        <begin position="78"/>
        <end position="119"/>
    </location>
</feature>
<feature type="compositionally biased region" description="Basic residues" evidence="2">
    <location>
        <begin position="42"/>
        <end position="57"/>
    </location>
</feature>
<dbReference type="Proteomes" id="UP001150062">
    <property type="component" value="Unassembled WGS sequence"/>
</dbReference>
<name>A0ABQ8X9L9_9EUKA</name>
<organism evidence="3 4">
    <name type="scientific">Anaeramoeba flamelloides</name>
    <dbReference type="NCBI Taxonomy" id="1746091"/>
    <lineage>
        <taxon>Eukaryota</taxon>
        <taxon>Metamonada</taxon>
        <taxon>Anaeramoebidae</taxon>
        <taxon>Anaeramoeba</taxon>
    </lineage>
</organism>
<proteinExistence type="predicted"/>
<gene>
    <name evidence="3" type="ORF">M0813_09132</name>
</gene>
<sequence>MNDSDFKHNNPRKRQFSEADIDLRSQHDLGIENKPNKENTKNKKQLKNTNYKQRRLLSRNQLCEEPNTQTTNETHEEILRLENKFVKMKEKHNQLSTKVKTLMEEKQLMKKELTNLRLVIEKNGRKQNRKQITQQNNFQNILKSLLFGGHIAFSNQTGKLFVKHLINSKSFPITTKPKSLIKLNPKFLGKN</sequence>
<keyword evidence="4" id="KW-1185">Reference proteome</keyword>
<dbReference type="EMBL" id="JAOAOG010000329">
    <property type="protein sequence ID" value="KAJ6228303.1"/>
    <property type="molecule type" value="Genomic_DNA"/>
</dbReference>
<accession>A0ABQ8X9L9</accession>
<feature type="compositionally biased region" description="Polar residues" evidence="2">
    <location>
        <begin position="58"/>
        <end position="71"/>
    </location>
</feature>
<reference evidence="3" key="1">
    <citation type="submission" date="2022-08" db="EMBL/GenBank/DDBJ databases">
        <title>Novel sulfate-reducing endosymbionts in the free-living metamonad Anaeramoeba.</title>
        <authorList>
            <person name="Jerlstrom-Hultqvist J."/>
            <person name="Cepicka I."/>
            <person name="Gallot-Lavallee L."/>
            <person name="Salas-Leiva D."/>
            <person name="Curtis B.A."/>
            <person name="Zahonova K."/>
            <person name="Pipaliya S."/>
            <person name="Dacks J."/>
            <person name="Roger A.J."/>
        </authorList>
    </citation>
    <scope>NUCLEOTIDE SEQUENCE</scope>
    <source>
        <strain evidence="3">Schooner1</strain>
    </source>
</reference>
<evidence type="ECO:0000256" key="1">
    <source>
        <dbReference type="SAM" id="Coils"/>
    </source>
</evidence>
<evidence type="ECO:0000256" key="2">
    <source>
        <dbReference type="SAM" id="MobiDB-lite"/>
    </source>
</evidence>
<feature type="region of interest" description="Disordered" evidence="2">
    <location>
        <begin position="1"/>
        <end position="71"/>
    </location>
</feature>
<evidence type="ECO:0000313" key="3">
    <source>
        <dbReference type="EMBL" id="KAJ6228303.1"/>
    </source>
</evidence>
<comment type="caution">
    <text evidence="3">The sequence shown here is derived from an EMBL/GenBank/DDBJ whole genome shotgun (WGS) entry which is preliminary data.</text>
</comment>
<evidence type="ECO:0000313" key="4">
    <source>
        <dbReference type="Proteomes" id="UP001150062"/>
    </source>
</evidence>